<dbReference type="AlphaFoldDB" id="A0A6B0QQC9"/>
<accession>A0A6B0QQC9</accession>
<keyword evidence="2" id="KW-1185">Reference proteome</keyword>
<evidence type="ECO:0000313" key="1">
    <source>
        <dbReference type="EMBL" id="MXQ79765.1"/>
    </source>
</evidence>
<comment type="caution">
    <text evidence="1">The sequence shown here is derived from an EMBL/GenBank/DDBJ whole genome shotgun (WGS) entry which is preliminary data.</text>
</comment>
<dbReference type="Proteomes" id="UP000322234">
    <property type="component" value="Unassembled WGS sequence"/>
</dbReference>
<dbReference type="EMBL" id="VBQZ03000002">
    <property type="protein sequence ID" value="MXQ79765.1"/>
    <property type="molecule type" value="Genomic_DNA"/>
</dbReference>
<name>A0A6B0QQC9_9CETA</name>
<evidence type="ECO:0000313" key="2">
    <source>
        <dbReference type="Proteomes" id="UP000322234"/>
    </source>
</evidence>
<protein>
    <submittedName>
        <fullName evidence="1">Uncharacterized protein</fullName>
    </submittedName>
</protein>
<organism evidence="1 2">
    <name type="scientific">Bos mutus</name>
    <name type="common">wild yak</name>
    <dbReference type="NCBI Taxonomy" id="72004"/>
    <lineage>
        <taxon>Eukaryota</taxon>
        <taxon>Metazoa</taxon>
        <taxon>Chordata</taxon>
        <taxon>Craniata</taxon>
        <taxon>Vertebrata</taxon>
        <taxon>Euteleostomi</taxon>
        <taxon>Mammalia</taxon>
        <taxon>Eutheria</taxon>
        <taxon>Laurasiatheria</taxon>
        <taxon>Artiodactyla</taxon>
        <taxon>Ruminantia</taxon>
        <taxon>Pecora</taxon>
        <taxon>Bovidae</taxon>
        <taxon>Bovinae</taxon>
        <taxon>Bos</taxon>
    </lineage>
</organism>
<reference evidence="1" key="1">
    <citation type="submission" date="2019-10" db="EMBL/GenBank/DDBJ databases">
        <title>The sequence and de novo assembly of the wild yak genome.</title>
        <authorList>
            <person name="Liu Y."/>
        </authorList>
    </citation>
    <scope>NUCLEOTIDE SEQUENCE [LARGE SCALE GENOMIC DNA]</scope>
    <source>
        <strain evidence="1">WY2019</strain>
    </source>
</reference>
<gene>
    <name evidence="1" type="ORF">E5288_WYG007023</name>
</gene>
<sequence length="73" mass="8403">MILRKPLQRNSCCPDSASHGWEERLPAHRMERGRNGAEDLFILEITYIGFLHSDFPFTPQFNRTAPSPDDSTK</sequence>
<proteinExistence type="predicted"/>